<dbReference type="InterPro" id="IPR018306">
    <property type="entry name" value="Phage_T5_Orf172_DNA-bd"/>
</dbReference>
<dbReference type="AlphaFoldDB" id="A0AAD6WRD1"/>
<organism evidence="2 3">
    <name type="scientific">Mycena alexandri</name>
    <dbReference type="NCBI Taxonomy" id="1745969"/>
    <lineage>
        <taxon>Eukaryota</taxon>
        <taxon>Fungi</taxon>
        <taxon>Dikarya</taxon>
        <taxon>Basidiomycota</taxon>
        <taxon>Agaricomycotina</taxon>
        <taxon>Agaricomycetes</taxon>
        <taxon>Agaricomycetidae</taxon>
        <taxon>Agaricales</taxon>
        <taxon>Marasmiineae</taxon>
        <taxon>Mycenaceae</taxon>
        <taxon>Mycena</taxon>
    </lineage>
</organism>
<dbReference type="Proteomes" id="UP001218188">
    <property type="component" value="Unassembled WGS sequence"/>
</dbReference>
<evidence type="ECO:0000313" key="2">
    <source>
        <dbReference type="EMBL" id="KAJ7018144.1"/>
    </source>
</evidence>
<proteinExistence type="predicted"/>
<dbReference type="EMBL" id="JARJCM010000354">
    <property type="protein sequence ID" value="KAJ7018144.1"/>
    <property type="molecule type" value="Genomic_DNA"/>
</dbReference>
<sequence>MVHTSAPRRRAAAAAAASCRLCRAAQQQINLHVANGDRSRALRVITRSPKPKQQTELHLQNRGLYARDGVPGHLYCCASVRTSIYDAFTAATISVAQFRHALRVKLGVAKDVFARRENYAICDSQGQTHIWLFFVSTQQRYRIERLIHLDFLSRARHSIRACSGCYKRHREYWRFIDVGSFRRIRARVRALLARIGEAGAQIIPLEDYHLVF</sequence>
<reference evidence="2" key="1">
    <citation type="submission" date="2023-03" db="EMBL/GenBank/DDBJ databases">
        <title>Massive genome expansion in bonnet fungi (Mycena s.s.) driven by repeated elements and novel gene families across ecological guilds.</title>
        <authorList>
            <consortium name="Lawrence Berkeley National Laboratory"/>
            <person name="Harder C.B."/>
            <person name="Miyauchi S."/>
            <person name="Viragh M."/>
            <person name="Kuo A."/>
            <person name="Thoen E."/>
            <person name="Andreopoulos B."/>
            <person name="Lu D."/>
            <person name="Skrede I."/>
            <person name="Drula E."/>
            <person name="Henrissat B."/>
            <person name="Morin E."/>
            <person name="Kohler A."/>
            <person name="Barry K."/>
            <person name="LaButti K."/>
            <person name="Morin E."/>
            <person name="Salamov A."/>
            <person name="Lipzen A."/>
            <person name="Mereny Z."/>
            <person name="Hegedus B."/>
            <person name="Baldrian P."/>
            <person name="Stursova M."/>
            <person name="Weitz H."/>
            <person name="Taylor A."/>
            <person name="Grigoriev I.V."/>
            <person name="Nagy L.G."/>
            <person name="Martin F."/>
            <person name="Kauserud H."/>
        </authorList>
    </citation>
    <scope>NUCLEOTIDE SEQUENCE</scope>
    <source>
        <strain evidence="2">CBHHK200</strain>
    </source>
</reference>
<protein>
    <recommendedName>
        <fullName evidence="1">Bacteriophage T5 Orf172 DNA-binding domain-containing protein</fullName>
    </recommendedName>
</protein>
<evidence type="ECO:0000313" key="3">
    <source>
        <dbReference type="Proteomes" id="UP001218188"/>
    </source>
</evidence>
<name>A0AAD6WRD1_9AGAR</name>
<evidence type="ECO:0000259" key="1">
    <source>
        <dbReference type="Pfam" id="PF10544"/>
    </source>
</evidence>
<dbReference type="Pfam" id="PF10544">
    <property type="entry name" value="T5orf172"/>
    <property type="match status" value="1"/>
</dbReference>
<comment type="caution">
    <text evidence="2">The sequence shown here is derived from an EMBL/GenBank/DDBJ whole genome shotgun (WGS) entry which is preliminary data.</text>
</comment>
<feature type="domain" description="Bacteriophage T5 Orf172 DNA-binding" evidence="1">
    <location>
        <begin position="100"/>
        <end position="186"/>
    </location>
</feature>
<keyword evidence="3" id="KW-1185">Reference proteome</keyword>
<gene>
    <name evidence="2" type="ORF">C8F04DRAFT_1278069</name>
</gene>
<accession>A0AAD6WRD1</accession>